<accession>W6ZSI3</accession>
<name>W6ZSI3_9APIC</name>
<dbReference type="AlphaFoldDB" id="W6ZSI3"/>
<dbReference type="RefSeq" id="XP_008819546.1">
    <property type="nucleotide sequence ID" value="XM_008821324.1"/>
</dbReference>
<evidence type="ECO:0000256" key="1">
    <source>
        <dbReference type="SAM" id="MobiDB-lite"/>
    </source>
</evidence>
<dbReference type="VEuPathDB" id="PlasmoDB:C922_05753"/>
<dbReference type="EMBL" id="KI965622">
    <property type="protein sequence ID" value="EUD63867.1"/>
    <property type="molecule type" value="Genomic_DNA"/>
</dbReference>
<sequence length="115" mass="13573">MEKKSLEIITVEHNHMDKYRRRIIDRNLNLEAIDIGHAIYEQPPPITLSRPSYKRTKQEGNHESLVSTQKINREHLAHKSKVRAGCMIECGTYNSKYEPKQLKIKRRYKTKNQAT</sequence>
<gene>
    <name evidence="2" type="ORF">C922_05753</name>
</gene>
<protein>
    <submittedName>
        <fullName evidence="2">Uncharacterized protein</fullName>
    </submittedName>
</protein>
<reference evidence="2 3" key="1">
    <citation type="submission" date="2013-02" db="EMBL/GenBank/DDBJ databases">
        <title>The Genome Sequence of Plasmodium inui San Antonio 1.</title>
        <authorList>
            <consortium name="The Broad Institute Genome Sequencing Platform"/>
            <consortium name="The Broad Institute Genome Sequencing Center for Infectious Disease"/>
            <person name="Neafsey D."/>
            <person name="Cheeseman I."/>
            <person name="Volkman S."/>
            <person name="Adams J."/>
            <person name="Walker B."/>
            <person name="Young S.K."/>
            <person name="Zeng Q."/>
            <person name="Gargeya S."/>
            <person name="Fitzgerald M."/>
            <person name="Haas B."/>
            <person name="Abouelleil A."/>
            <person name="Alvarado L."/>
            <person name="Arachchi H.M."/>
            <person name="Berlin A.M."/>
            <person name="Chapman S.B."/>
            <person name="Dewar J."/>
            <person name="Goldberg J."/>
            <person name="Griggs A."/>
            <person name="Gujja S."/>
            <person name="Hansen M."/>
            <person name="Howarth C."/>
            <person name="Imamovic A."/>
            <person name="Larimer J."/>
            <person name="McCowan C."/>
            <person name="Murphy C."/>
            <person name="Neiman D."/>
            <person name="Pearson M."/>
            <person name="Priest M."/>
            <person name="Roberts A."/>
            <person name="Saif S."/>
            <person name="Shea T."/>
            <person name="Sisk P."/>
            <person name="Sykes S."/>
            <person name="Wortman J."/>
            <person name="Nusbaum C."/>
            <person name="Birren B."/>
        </authorList>
    </citation>
    <scope>NUCLEOTIDE SEQUENCE [LARGE SCALE GENOMIC DNA]</scope>
    <source>
        <strain evidence="2 3">San Antonio 1</strain>
    </source>
</reference>
<dbReference type="GeneID" id="20041027"/>
<organism evidence="2 3">
    <name type="scientific">Plasmodium inui San Antonio 1</name>
    <dbReference type="NCBI Taxonomy" id="1237626"/>
    <lineage>
        <taxon>Eukaryota</taxon>
        <taxon>Sar</taxon>
        <taxon>Alveolata</taxon>
        <taxon>Apicomplexa</taxon>
        <taxon>Aconoidasida</taxon>
        <taxon>Haemosporida</taxon>
        <taxon>Plasmodiidae</taxon>
        <taxon>Plasmodium</taxon>
        <taxon>Plasmodium (Plasmodium)</taxon>
    </lineage>
</organism>
<keyword evidence="3" id="KW-1185">Reference proteome</keyword>
<evidence type="ECO:0000313" key="3">
    <source>
        <dbReference type="Proteomes" id="UP000030640"/>
    </source>
</evidence>
<proteinExistence type="predicted"/>
<dbReference type="Proteomes" id="UP000030640">
    <property type="component" value="Unassembled WGS sequence"/>
</dbReference>
<evidence type="ECO:0000313" key="2">
    <source>
        <dbReference type="EMBL" id="EUD63867.1"/>
    </source>
</evidence>
<feature type="region of interest" description="Disordered" evidence="1">
    <location>
        <begin position="44"/>
        <end position="67"/>
    </location>
</feature>